<organism evidence="6 7">
    <name type="scientific">Thiorhodococcus mannitoliphagus</name>
    <dbReference type="NCBI Taxonomy" id="329406"/>
    <lineage>
        <taxon>Bacteria</taxon>
        <taxon>Pseudomonadati</taxon>
        <taxon>Pseudomonadota</taxon>
        <taxon>Gammaproteobacteria</taxon>
        <taxon>Chromatiales</taxon>
        <taxon>Chromatiaceae</taxon>
        <taxon>Thiorhodococcus</taxon>
    </lineage>
</organism>
<dbReference type="PROSITE" id="PS51128">
    <property type="entry name" value="ZF_DKSA_2"/>
    <property type="match status" value="1"/>
</dbReference>
<dbReference type="GO" id="GO:1900378">
    <property type="term" value="P:positive regulation of secondary metabolite biosynthetic process"/>
    <property type="evidence" value="ECO:0007669"/>
    <property type="project" value="TreeGrafter"/>
</dbReference>
<evidence type="ECO:0000256" key="4">
    <source>
        <dbReference type="PROSITE-ProRule" id="PRU00510"/>
    </source>
</evidence>
<keyword evidence="3" id="KW-0862">Zinc</keyword>
<dbReference type="GO" id="GO:0008270">
    <property type="term" value="F:zinc ion binding"/>
    <property type="evidence" value="ECO:0007669"/>
    <property type="project" value="UniProtKB-KW"/>
</dbReference>
<evidence type="ECO:0000313" key="6">
    <source>
        <dbReference type="EMBL" id="NEX20555.1"/>
    </source>
</evidence>
<dbReference type="PANTHER" id="PTHR38777">
    <property type="entry name" value="FELS-2 PROPHAGE PROTEIN"/>
    <property type="match status" value="1"/>
</dbReference>
<keyword evidence="2" id="KW-0863">Zinc-finger</keyword>
<gene>
    <name evidence="6" type="ORF">G3480_09565</name>
</gene>
<keyword evidence="7" id="KW-1185">Reference proteome</keyword>
<dbReference type="Gene3D" id="1.20.120.910">
    <property type="entry name" value="DksA, coiled-coil domain"/>
    <property type="match status" value="1"/>
</dbReference>
<accession>A0A6P1DY92</accession>
<sequence length="79" mass="9127">MEKFADELDMAQAHIEREIEMRVDAIQRHANLGLGRAYCLDCGALIPESRRRHVPNAKRCAHCQDRLERDRSPVRRCAA</sequence>
<feature type="zinc finger region" description="dksA C4-type" evidence="4">
    <location>
        <begin position="39"/>
        <end position="63"/>
    </location>
</feature>
<dbReference type="AlphaFoldDB" id="A0A6P1DY92"/>
<proteinExistence type="predicted"/>
<evidence type="ECO:0000256" key="2">
    <source>
        <dbReference type="ARBA" id="ARBA00022771"/>
    </source>
</evidence>
<dbReference type="Pfam" id="PF01258">
    <property type="entry name" value="zf-dskA_traR"/>
    <property type="match status" value="1"/>
</dbReference>
<reference evidence="7" key="1">
    <citation type="journal article" date="2020" name="Microbiol. Resour. Announc.">
        <title>Draft Genome Sequences of Thiorhodococcus mannitoliphagus and Thiorhodococcus minor, Purple Sulfur Photosynthetic Bacteria in the Gammaproteobacterial Family Chromatiaceae.</title>
        <authorList>
            <person name="Aviles F.A."/>
            <person name="Meyer T.E."/>
            <person name="Kyndt J.A."/>
        </authorList>
    </citation>
    <scope>NUCLEOTIDE SEQUENCE [LARGE SCALE GENOMIC DNA]</scope>
    <source>
        <strain evidence="7">DSM 18266</strain>
    </source>
</reference>
<dbReference type="EMBL" id="JAAIJR010000031">
    <property type="protein sequence ID" value="NEX20555.1"/>
    <property type="molecule type" value="Genomic_DNA"/>
</dbReference>
<comment type="caution">
    <text evidence="6">The sequence shown here is derived from an EMBL/GenBank/DDBJ whole genome shotgun (WGS) entry which is preliminary data.</text>
</comment>
<keyword evidence="1" id="KW-0479">Metal-binding</keyword>
<dbReference type="PANTHER" id="PTHR38777:SF1">
    <property type="entry name" value="DNAK SUPPRESSOR PROTEIN"/>
    <property type="match status" value="1"/>
</dbReference>
<name>A0A6P1DY92_9GAMM</name>
<reference evidence="6 7" key="2">
    <citation type="submission" date="2020-02" db="EMBL/GenBank/DDBJ databases">
        <title>Genome sequences of Thiorhodococcus mannitoliphagus and Thiorhodococcus minor, purple sulfur photosynthetic bacteria in the gammaproteobacterial family, Chromatiaceae.</title>
        <authorList>
            <person name="Aviles F.A."/>
            <person name="Meyer T.E."/>
            <person name="Kyndt J.A."/>
        </authorList>
    </citation>
    <scope>NUCLEOTIDE SEQUENCE [LARGE SCALE GENOMIC DNA]</scope>
    <source>
        <strain evidence="6 7">DSM 18266</strain>
    </source>
</reference>
<evidence type="ECO:0000256" key="3">
    <source>
        <dbReference type="ARBA" id="ARBA00022833"/>
    </source>
</evidence>
<protein>
    <submittedName>
        <fullName evidence="6">Molecular chaperone DnaK</fullName>
    </submittedName>
</protein>
<dbReference type="InterPro" id="IPR000962">
    <property type="entry name" value="Znf_DskA_TraR"/>
</dbReference>
<evidence type="ECO:0000313" key="7">
    <source>
        <dbReference type="Proteomes" id="UP000471640"/>
    </source>
</evidence>
<feature type="domain" description="Zinc finger DksA/TraR C4-type" evidence="5">
    <location>
        <begin position="38"/>
        <end position="69"/>
    </location>
</feature>
<evidence type="ECO:0000256" key="1">
    <source>
        <dbReference type="ARBA" id="ARBA00022723"/>
    </source>
</evidence>
<dbReference type="SUPFAM" id="SSF57716">
    <property type="entry name" value="Glucocorticoid receptor-like (DNA-binding domain)"/>
    <property type="match status" value="1"/>
</dbReference>
<evidence type="ECO:0000259" key="5">
    <source>
        <dbReference type="Pfam" id="PF01258"/>
    </source>
</evidence>
<dbReference type="Proteomes" id="UP000471640">
    <property type="component" value="Unassembled WGS sequence"/>
</dbReference>